<dbReference type="PROSITE" id="PS51257">
    <property type="entry name" value="PROKAR_LIPOPROTEIN"/>
    <property type="match status" value="1"/>
</dbReference>
<sequence>MRRVGAVAFVALALLLTACSSIDRGTITAKVVEPAHTTVSTTCVPVGKVVVCTPHTIYDDEDFRFDIQLEDETGFVYVDEATFNQYNEGDFYERR</sequence>
<name>A0A2U8UM86_9CAUD</name>
<dbReference type="RefSeq" id="YP_009801821.1">
    <property type="nucleotide sequence ID" value="NC_047975.1"/>
</dbReference>
<dbReference type="KEGG" id="vg:54992347"/>
<dbReference type="GeneID" id="54992347"/>
<evidence type="ECO:0000313" key="1">
    <source>
        <dbReference type="EMBL" id="AWN04700.1"/>
    </source>
</evidence>
<dbReference type="EMBL" id="MH153813">
    <property type="protein sequence ID" value="AWN04700.1"/>
    <property type="molecule type" value="Genomic_DNA"/>
</dbReference>
<accession>A0A2U8UM86</accession>
<gene>
    <name evidence="1" type="primary">82</name>
    <name evidence="1" type="ORF">PBI_SQUASH_82</name>
</gene>
<proteinExistence type="predicted"/>
<reference evidence="1 2" key="1">
    <citation type="submission" date="2018-04" db="EMBL/GenBank/DDBJ databases">
        <authorList>
            <person name="Fournier C.T."/>
            <person name="Kim C.J."/>
            <person name="Romero I.G."/>
            <person name="Sanchez M."/>
            <person name="Do N."/>
            <person name="Wu S."/>
            <person name="Mosier S.A."/>
            <person name="Wang J."/>
            <person name="Lund A."/>
            <person name="Moberg-Parker J."/>
            <person name="Stanton A.-C.J."/>
            <person name="Garlena R.A."/>
            <person name="Russell D.A."/>
            <person name="Pope W.H."/>
            <person name="Jacobs-Sera D."/>
            <person name="Hatfull G.F."/>
        </authorList>
    </citation>
    <scope>NUCLEOTIDE SEQUENCE [LARGE SCALE GENOMIC DNA]</scope>
</reference>
<evidence type="ECO:0000313" key="2">
    <source>
        <dbReference type="Proteomes" id="UP000246514"/>
    </source>
</evidence>
<organism evidence="1 2">
    <name type="scientific">Microbacterium phage Squash</name>
    <dbReference type="NCBI Taxonomy" id="2182357"/>
    <lineage>
        <taxon>Viruses</taxon>
        <taxon>Duplodnaviria</taxon>
        <taxon>Heunggongvirae</taxon>
        <taxon>Uroviricota</taxon>
        <taxon>Caudoviricetes</taxon>
        <taxon>Squashvirus</taxon>
        <taxon>Squashvirus squash</taxon>
    </lineage>
</organism>
<keyword evidence="2" id="KW-1185">Reference proteome</keyword>
<evidence type="ECO:0008006" key="3">
    <source>
        <dbReference type="Google" id="ProtNLM"/>
    </source>
</evidence>
<protein>
    <recommendedName>
        <fullName evidence="3">Lipoprotein</fullName>
    </recommendedName>
</protein>
<dbReference type="Proteomes" id="UP000246514">
    <property type="component" value="Segment"/>
</dbReference>